<name>A0ABQ5CA00_9ASTR</name>
<gene>
    <name evidence="3" type="ORF">Tco_0893390</name>
</gene>
<feature type="region of interest" description="Disordered" evidence="2">
    <location>
        <begin position="137"/>
        <end position="159"/>
    </location>
</feature>
<sequence>MPNVPLPQRIGVGGSPMCQEAIGGYTTQTSMKLNKLMALCTKLAERVLALETDLRKTKKVYGAAYTKLIKKVKKLEQTGRMIEEINQDAGITLVTPTHSQEDQLEDQLRVLSAAKVQTYTRRRRTVSISSGEVSTTEESVSTAGASMPVSTAGIVQDPSPISRDKELAKKLQEEFDAIERQRMDQVHQAAQGFTDAEWDNVLAKVAADEDFVQQLQEGEKCSKEDLPMKLVELVKENFETTIRRVHSFVPMDSELEVKRLKRAGQEVSEEPVKRQKIGEASGSGEEQSAEKEKELSEKELQNLLVIVPVEEVYVEALQVKYMHDPLIWRLYDTCGVHHVSTTRGHTIFMLVEKDYPLSNGVLMLMLVNKLQVDEPSEMANELLRKIFILANRPRQ</sequence>
<keyword evidence="1" id="KW-0175">Coiled coil</keyword>
<comment type="caution">
    <text evidence="3">The sequence shown here is derived from an EMBL/GenBank/DDBJ whole genome shotgun (WGS) entry which is preliminary data.</text>
</comment>
<reference evidence="3" key="1">
    <citation type="journal article" date="2022" name="Int. J. Mol. Sci.">
        <title>Draft Genome of Tanacetum Coccineum: Genomic Comparison of Closely Related Tanacetum-Family Plants.</title>
        <authorList>
            <person name="Yamashiro T."/>
            <person name="Shiraishi A."/>
            <person name="Nakayama K."/>
            <person name="Satake H."/>
        </authorList>
    </citation>
    <scope>NUCLEOTIDE SEQUENCE</scope>
</reference>
<reference evidence="3" key="2">
    <citation type="submission" date="2022-01" db="EMBL/GenBank/DDBJ databases">
        <authorList>
            <person name="Yamashiro T."/>
            <person name="Shiraishi A."/>
            <person name="Satake H."/>
            <person name="Nakayama K."/>
        </authorList>
    </citation>
    <scope>NUCLEOTIDE SEQUENCE</scope>
</reference>
<evidence type="ECO:0000313" key="3">
    <source>
        <dbReference type="EMBL" id="GJT23453.1"/>
    </source>
</evidence>
<feature type="compositionally biased region" description="Low complexity" evidence="2">
    <location>
        <begin position="137"/>
        <end position="146"/>
    </location>
</feature>
<proteinExistence type="predicted"/>
<feature type="region of interest" description="Disordered" evidence="2">
    <location>
        <begin position="268"/>
        <end position="293"/>
    </location>
</feature>
<feature type="coiled-coil region" evidence="1">
    <location>
        <begin position="161"/>
        <end position="188"/>
    </location>
</feature>
<evidence type="ECO:0000256" key="2">
    <source>
        <dbReference type="SAM" id="MobiDB-lite"/>
    </source>
</evidence>
<protein>
    <submittedName>
        <fullName evidence="3">Uncharacterized protein</fullName>
    </submittedName>
</protein>
<keyword evidence="4" id="KW-1185">Reference proteome</keyword>
<organism evidence="3 4">
    <name type="scientific">Tanacetum coccineum</name>
    <dbReference type="NCBI Taxonomy" id="301880"/>
    <lineage>
        <taxon>Eukaryota</taxon>
        <taxon>Viridiplantae</taxon>
        <taxon>Streptophyta</taxon>
        <taxon>Embryophyta</taxon>
        <taxon>Tracheophyta</taxon>
        <taxon>Spermatophyta</taxon>
        <taxon>Magnoliopsida</taxon>
        <taxon>eudicotyledons</taxon>
        <taxon>Gunneridae</taxon>
        <taxon>Pentapetalae</taxon>
        <taxon>asterids</taxon>
        <taxon>campanulids</taxon>
        <taxon>Asterales</taxon>
        <taxon>Asteraceae</taxon>
        <taxon>Asteroideae</taxon>
        <taxon>Anthemideae</taxon>
        <taxon>Anthemidinae</taxon>
        <taxon>Tanacetum</taxon>
    </lineage>
</organism>
<evidence type="ECO:0000313" key="4">
    <source>
        <dbReference type="Proteomes" id="UP001151760"/>
    </source>
</evidence>
<evidence type="ECO:0000256" key="1">
    <source>
        <dbReference type="SAM" id="Coils"/>
    </source>
</evidence>
<dbReference type="EMBL" id="BQNB010014056">
    <property type="protein sequence ID" value="GJT23453.1"/>
    <property type="molecule type" value="Genomic_DNA"/>
</dbReference>
<dbReference type="Proteomes" id="UP001151760">
    <property type="component" value="Unassembled WGS sequence"/>
</dbReference>
<accession>A0ABQ5CA00</accession>